<dbReference type="InterPro" id="IPR029044">
    <property type="entry name" value="Nucleotide-diphossugar_trans"/>
</dbReference>
<feature type="transmembrane region" description="Helical" evidence="1">
    <location>
        <begin position="12"/>
        <end position="36"/>
    </location>
</feature>
<name>A0A0H5QQ66_9EUKA</name>
<proteinExistence type="predicted"/>
<feature type="non-terminal residue" evidence="2">
    <location>
        <position position="207"/>
    </location>
</feature>
<dbReference type="SUPFAM" id="SSF53448">
    <property type="entry name" value="Nucleotide-diphospho-sugar transferases"/>
    <property type="match status" value="1"/>
</dbReference>
<dbReference type="EMBL" id="HACM01003325">
    <property type="protein sequence ID" value="CRZ03767.1"/>
    <property type="molecule type" value="Transcribed_RNA"/>
</dbReference>
<evidence type="ECO:0000256" key="1">
    <source>
        <dbReference type="SAM" id="Phobius"/>
    </source>
</evidence>
<reference evidence="2" key="1">
    <citation type="submission" date="2015-04" db="EMBL/GenBank/DDBJ databases">
        <title>The genome sequence of the plant pathogenic Rhizarian Plasmodiophora brassicae reveals insights in its biotrophic life cycle and the origin of chitin synthesis.</title>
        <authorList>
            <person name="Schwelm A."/>
            <person name="Fogelqvist J."/>
            <person name="Knaust A."/>
            <person name="Julke S."/>
            <person name="Lilja T."/>
            <person name="Dhandapani V."/>
            <person name="Bonilla-Rosso G."/>
            <person name="Karlsson M."/>
            <person name="Shevchenko A."/>
            <person name="Choi S.R."/>
            <person name="Kim H.G."/>
            <person name="Park J.Y."/>
            <person name="Lim Y.P."/>
            <person name="Ludwig-Muller J."/>
            <person name="Dixelius C."/>
        </authorList>
    </citation>
    <scope>NUCLEOTIDE SEQUENCE</scope>
    <source>
        <tissue evidence="2">Potato root galls</tissue>
    </source>
</reference>
<keyword evidence="1" id="KW-0472">Membrane</keyword>
<feature type="transmembrane region" description="Helical" evidence="1">
    <location>
        <begin position="48"/>
        <end position="73"/>
    </location>
</feature>
<keyword evidence="1" id="KW-0812">Transmembrane</keyword>
<accession>A0A0H5QQ66</accession>
<evidence type="ECO:0000313" key="2">
    <source>
        <dbReference type="EMBL" id="CRZ03767.1"/>
    </source>
</evidence>
<keyword evidence="1" id="KW-1133">Transmembrane helix</keyword>
<feature type="transmembrane region" description="Helical" evidence="1">
    <location>
        <begin position="93"/>
        <end position="121"/>
    </location>
</feature>
<organism evidence="2">
    <name type="scientific">Spongospora subterranea</name>
    <dbReference type="NCBI Taxonomy" id="70186"/>
    <lineage>
        <taxon>Eukaryota</taxon>
        <taxon>Sar</taxon>
        <taxon>Rhizaria</taxon>
        <taxon>Endomyxa</taxon>
        <taxon>Phytomyxea</taxon>
        <taxon>Plasmodiophorida</taxon>
        <taxon>Plasmodiophoridae</taxon>
        <taxon>Spongospora</taxon>
    </lineage>
</organism>
<sequence length="207" mass="23313">MQLFWNCILSIILLTAITHLLLHWVFYLSTLLSAVFRSDRQSRRCSSMAMAVPILSVIIVYNGVLYTIVGTHINWANLFTVNPLTTTITSDPFIWIAFIEPLIFVIVNLFKCVCAVIHLLTAQSDDSIMLRISLGMNINPKVASEVMIIVPVYNESVQRLVQTIDSIAANSYPKSRISLLLAFDDDNITPIYETIHEMITDDHPNSA</sequence>
<protein>
    <submittedName>
        <fullName evidence="2">Uncharacterized protein</fullName>
    </submittedName>
</protein>
<dbReference type="AlphaFoldDB" id="A0A0H5QQ66"/>